<evidence type="ECO:0000256" key="1">
    <source>
        <dbReference type="ARBA" id="ARBA00022908"/>
    </source>
</evidence>
<dbReference type="PROSITE" id="PS51898">
    <property type="entry name" value="TYR_RECOMBINASE"/>
    <property type="match status" value="1"/>
</dbReference>
<dbReference type="GO" id="GO:0015074">
    <property type="term" value="P:DNA integration"/>
    <property type="evidence" value="ECO:0007669"/>
    <property type="project" value="UniProtKB-KW"/>
</dbReference>
<dbReference type="PANTHER" id="PTHR30349:SF41">
    <property type="entry name" value="INTEGRASE_RECOMBINASE PROTEIN MJ0367-RELATED"/>
    <property type="match status" value="1"/>
</dbReference>
<dbReference type="Gene3D" id="1.10.443.10">
    <property type="entry name" value="Intergrase catalytic core"/>
    <property type="match status" value="1"/>
</dbReference>
<dbReference type="GO" id="GO:0006310">
    <property type="term" value="P:DNA recombination"/>
    <property type="evidence" value="ECO:0007669"/>
    <property type="project" value="UniProtKB-KW"/>
</dbReference>
<dbReference type="SUPFAM" id="SSF56349">
    <property type="entry name" value="DNA breaking-rejoining enzymes"/>
    <property type="match status" value="1"/>
</dbReference>
<dbReference type="GO" id="GO:0003677">
    <property type="term" value="F:DNA binding"/>
    <property type="evidence" value="ECO:0007669"/>
    <property type="project" value="UniProtKB-UniRule"/>
</dbReference>
<proteinExistence type="predicted"/>
<organism evidence="7 8">
    <name type="scientific">Haloarcula terrestris</name>
    <dbReference type="NCBI Taxonomy" id="2950533"/>
    <lineage>
        <taxon>Archaea</taxon>
        <taxon>Methanobacteriati</taxon>
        <taxon>Methanobacteriota</taxon>
        <taxon>Stenosarchaea group</taxon>
        <taxon>Halobacteria</taxon>
        <taxon>Halobacteriales</taxon>
        <taxon>Haloarculaceae</taxon>
        <taxon>Haloarcula</taxon>
    </lineage>
</organism>
<keyword evidence="1" id="KW-0229">DNA integration</keyword>
<dbReference type="InterPro" id="IPR004107">
    <property type="entry name" value="Integrase_SAM-like_N"/>
</dbReference>
<dbReference type="RefSeq" id="WP_310895696.1">
    <property type="nucleotide sequence ID" value="NZ_JAMQOM010000002.1"/>
</dbReference>
<dbReference type="InterPro" id="IPR011010">
    <property type="entry name" value="DNA_brk_join_enz"/>
</dbReference>
<reference evidence="7 8" key="1">
    <citation type="submission" date="2022-06" db="EMBL/GenBank/DDBJ databases">
        <title>Haloarcula sp. a new haloarchaeum isolate from saline soil.</title>
        <authorList>
            <person name="Strakova D."/>
            <person name="Galisteo C."/>
            <person name="Sanchez-Porro C."/>
            <person name="Ventosa A."/>
        </authorList>
    </citation>
    <scope>NUCLEOTIDE SEQUENCE [LARGE SCALE GENOMIC DNA]</scope>
    <source>
        <strain evidence="7 8">S1AR25-5A</strain>
    </source>
</reference>
<dbReference type="InterPro" id="IPR002104">
    <property type="entry name" value="Integrase_catalytic"/>
</dbReference>
<evidence type="ECO:0000259" key="6">
    <source>
        <dbReference type="PROSITE" id="PS51900"/>
    </source>
</evidence>
<dbReference type="PANTHER" id="PTHR30349">
    <property type="entry name" value="PHAGE INTEGRASE-RELATED"/>
    <property type="match status" value="1"/>
</dbReference>
<sequence length="341" mass="39190">MTQSLEPIVPEEAVDQYLKSRSQDATESTIQNHRYRLKHFLKWCDHASIENLNELSGRDCENYKNWRIDQGEVADITLEQQLRTFRVFLRYCESIEAIETGISEKLIIPKVSKGEAVRDDAITHEEACAIRDHLRKYEYASKEHVIFSLLYHTGMRRGACVSLDVGDWYSDEEYIEVQHRPDASVSTPLKLKQEGERNLSILDAGLSEAIDDYLSHNRIPHTEPDGREPLFTTSNGRISGNALQSTIYKLTRPCYYRKDCPHNRDMEMCEATEAANYPSCPSSVSPHPIRRSAIMHHLNSDVSKSIASERMAVSVDTLEEHYDARSREEKRKARQSELSNL</sequence>
<keyword evidence="8" id="KW-1185">Reference proteome</keyword>
<keyword evidence="2 4" id="KW-0238">DNA-binding</keyword>
<dbReference type="Pfam" id="PF02899">
    <property type="entry name" value="Phage_int_SAM_1"/>
    <property type="match status" value="1"/>
</dbReference>
<evidence type="ECO:0000256" key="3">
    <source>
        <dbReference type="ARBA" id="ARBA00023172"/>
    </source>
</evidence>
<dbReference type="EMBL" id="JAMQOM010000002">
    <property type="protein sequence ID" value="MDS0221034.1"/>
    <property type="molecule type" value="Genomic_DNA"/>
</dbReference>
<evidence type="ECO:0000313" key="7">
    <source>
        <dbReference type="EMBL" id="MDS0221034.1"/>
    </source>
</evidence>
<keyword evidence="3" id="KW-0233">DNA recombination</keyword>
<dbReference type="PROSITE" id="PS51900">
    <property type="entry name" value="CB"/>
    <property type="match status" value="1"/>
</dbReference>
<dbReference type="InterPro" id="IPR044068">
    <property type="entry name" value="CB"/>
</dbReference>
<name>A0AAE4EX54_9EURY</name>
<dbReference type="CDD" id="cd00397">
    <property type="entry name" value="DNA_BRE_C"/>
    <property type="match status" value="1"/>
</dbReference>
<dbReference type="Gene3D" id="1.10.150.130">
    <property type="match status" value="1"/>
</dbReference>
<evidence type="ECO:0000313" key="8">
    <source>
        <dbReference type="Proteomes" id="UP001253439"/>
    </source>
</evidence>
<dbReference type="InterPro" id="IPR050090">
    <property type="entry name" value="Tyrosine_recombinase_XerCD"/>
</dbReference>
<evidence type="ECO:0000259" key="5">
    <source>
        <dbReference type="PROSITE" id="PS51898"/>
    </source>
</evidence>
<feature type="domain" description="Tyr recombinase" evidence="5">
    <location>
        <begin position="117"/>
        <end position="335"/>
    </location>
</feature>
<dbReference type="InterPro" id="IPR010998">
    <property type="entry name" value="Integrase_recombinase_N"/>
</dbReference>
<evidence type="ECO:0000256" key="2">
    <source>
        <dbReference type="ARBA" id="ARBA00023125"/>
    </source>
</evidence>
<dbReference type="InterPro" id="IPR013762">
    <property type="entry name" value="Integrase-like_cat_sf"/>
</dbReference>
<accession>A0AAE4EX54</accession>
<evidence type="ECO:0000256" key="4">
    <source>
        <dbReference type="PROSITE-ProRule" id="PRU01248"/>
    </source>
</evidence>
<gene>
    <name evidence="7" type="ORF">NDI54_06700</name>
</gene>
<protein>
    <submittedName>
        <fullName evidence="7">Tyrosine-type recombinase/integrase</fullName>
    </submittedName>
</protein>
<comment type="caution">
    <text evidence="7">The sequence shown here is derived from an EMBL/GenBank/DDBJ whole genome shotgun (WGS) entry which is preliminary data.</text>
</comment>
<dbReference type="Proteomes" id="UP001253439">
    <property type="component" value="Unassembled WGS sequence"/>
</dbReference>
<feature type="domain" description="Core-binding (CB)" evidence="6">
    <location>
        <begin position="8"/>
        <end position="93"/>
    </location>
</feature>
<dbReference type="AlphaFoldDB" id="A0AAE4EX54"/>